<dbReference type="InterPro" id="IPR009044">
    <property type="entry name" value="ssDNA-bd_transcriptional_reg"/>
</dbReference>
<dbReference type="SUPFAM" id="SSF54447">
    <property type="entry name" value="ssDNA-binding transcriptional regulator domain"/>
    <property type="match status" value="1"/>
</dbReference>
<sequence>MIDEVVVLAECEQDTGKVIRVTQTDYRDSELIHIREFFEDHHGALRPTKRGVVVTIDTFPRLAGCVLKACEVLGVVPDRSEE</sequence>
<comment type="caution">
    <text evidence="2">The sequence shown here is derived from an EMBL/GenBank/DDBJ whole genome shotgun (WGS) entry which is preliminary data.</text>
</comment>
<dbReference type="Pfam" id="PF02229">
    <property type="entry name" value="PC4"/>
    <property type="match status" value="1"/>
</dbReference>
<dbReference type="AlphaFoldDB" id="X1HA70"/>
<protein>
    <recommendedName>
        <fullName evidence="1">Transcriptional coactivator p15 (PC4) C-terminal domain-containing protein</fullName>
    </recommendedName>
</protein>
<organism evidence="2">
    <name type="scientific">marine sediment metagenome</name>
    <dbReference type="NCBI Taxonomy" id="412755"/>
    <lineage>
        <taxon>unclassified sequences</taxon>
        <taxon>metagenomes</taxon>
        <taxon>ecological metagenomes</taxon>
    </lineage>
</organism>
<evidence type="ECO:0000259" key="1">
    <source>
        <dbReference type="Pfam" id="PF02229"/>
    </source>
</evidence>
<dbReference type="InterPro" id="IPR003173">
    <property type="entry name" value="PC4_C"/>
</dbReference>
<evidence type="ECO:0000313" key="2">
    <source>
        <dbReference type="EMBL" id="GAH67076.1"/>
    </source>
</evidence>
<dbReference type="Gene3D" id="2.30.31.10">
    <property type="entry name" value="Transcriptional Coactivator Pc4, Chain A"/>
    <property type="match status" value="1"/>
</dbReference>
<feature type="domain" description="Transcriptional coactivator p15 (PC4) C-terminal" evidence="1">
    <location>
        <begin position="15"/>
        <end position="62"/>
    </location>
</feature>
<proteinExistence type="predicted"/>
<name>X1HA70_9ZZZZ</name>
<accession>X1HA70</accession>
<dbReference type="EMBL" id="BARU01028130">
    <property type="protein sequence ID" value="GAH67076.1"/>
    <property type="molecule type" value="Genomic_DNA"/>
</dbReference>
<dbReference type="GO" id="GO:0006355">
    <property type="term" value="P:regulation of DNA-templated transcription"/>
    <property type="evidence" value="ECO:0007669"/>
    <property type="project" value="InterPro"/>
</dbReference>
<reference evidence="2" key="1">
    <citation type="journal article" date="2014" name="Front. Microbiol.">
        <title>High frequency of phylogenetically diverse reductive dehalogenase-homologous genes in deep subseafloor sedimentary metagenomes.</title>
        <authorList>
            <person name="Kawai M."/>
            <person name="Futagami T."/>
            <person name="Toyoda A."/>
            <person name="Takaki Y."/>
            <person name="Nishi S."/>
            <person name="Hori S."/>
            <person name="Arai W."/>
            <person name="Tsubouchi T."/>
            <person name="Morono Y."/>
            <person name="Uchiyama I."/>
            <person name="Ito T."/>
            <person name="Fujiyama A."/>
            <person name="Inagaki F."/>
            <person name="Takami H."/>
        </authorList>
    </citation>
    <scope>NUCLEOTIDE SEQUENCE</scope>
    <source>
        <strain evidence="2">Expedition CK06-06</strain>
    </source>
</reference>
<dbReference type="GO" id="GO:0003677">
    <property type="term" value="F:DNA binding"/>
    <property type="evidence" value="ECO:0007669"/>
    <property type="project" value="InterPro"/>
</dbReference>
<gene>
    <name evidence="2" type="ORF">S03H2_44944</name>
</gene>